<dbReference type="Gene3D" id="3.20.20.60">
    <property type="entry name" value="Phosphoenolpyruvate-binding domains"/>
    <property type="match status" value="1"/>
</dbReference>
<dbReference type="InterPro" id="IPR015813">
    <property type="entry name" value="Pyrv/PenolPyrv_kinase-like_dom"/>
</dbReference>
<dbReference type="GO" id="GO:0005737">
    <property type="term" value="C:cytoplasm"/>
    <property type="evidence" value="ECO:0007669"/>
    <property type="project" value="TreeGrafter"/>
</dbReference>
<dbReference type="InterPro" id="IPR040442">
    <property type="entry name" value="Pyrv_kinase-like_dom_sf"/>
</dbReference>
<keyword evidence="3 5" id="KW-0456">Lyase</keyword>
<dbReference type="Pfam" id="PF03328">
    <property type="entry name" value="HpcH_HpaI"/>
    <property type="match status" value="1"/>
</dbReference>
<sequence length="265" mass="28544">MKPNPVKKALREGKPQIGTWLSLGSVVAARFLARSGFPWLTVDMEHTHTDIQTAAMMFGAIADAGCVPLARVPASRHEYIKSVLDCGAMGIVVPMVMDVAEAKAVVAAAKYPPLGNRSVGGGLHAMNYGATAEDYYVQADNEILVVIQTEHIAAVDIADEIYAVPGIDAIFVGPNDLAASLRKPDGTPPSKELMEETLTRIREAAKRQGVPCGIHLHSIADVERRVAEGWQFIALGSELKMMLDGAGNYIRQLHPERGTAEMAKY</sequence>
<dbReference type="PANTHER" id="PTHR30502">
    <property type="entry name" value="2-KETO-3-DEOXY-L-RHAMNONATE ALDOLASE"/>
    <property type="match status" value="1"/>
</dbReference>
<dbReference type="InterPro" id="IPR050251">
    <property type="entry name" value="HpcH-HpaI_aldolase"/>
</dbReference>
<dbReference type="GO" id="GO:0046872">
    <property type="term" value="F:metal ion binding"/>
    <property type="evidence" value="ECO:0007669"/>
    <property type="project" value="UniProtKB-KW"/>
</dbReference>
<reference evidence="5" key="1">
    <citation type="submission" date="2024-05" db="EMBL/GenBank/DDBJ databases">
        <title>Planctomycetes of the genus Singulisphaera possess chitinolytic capabilities.</title>
        <authorList>
            <person name="Ivanova A."/>
        </authorList>
    </citation>
    <scope>NUCLEOTIDE SEQUENCE</scope>
    <source>
        <strain evidence="5">Ch08T</strain>
    </source>
</reference>
<accession>A0AAU7CG89</accession>
<keyword evidence="2" id="KW-0479">Metal-binding</keyword>
<evidence type="ECO:0000256" key="3">
    <source>
        <dbReference type="ARBA" id="ARBA00023239"/>
    </source>
</evidence>
<evidence type="ECO:0000259" key="4">
    <source>
        <dbReference type="Pfam" id="PF03328"/>
    </source>
</evidence>
<evidence type="ECO:0000256" key="2">
    <source>
        <dbReference type="ARBA" id="ARBA00022723"/>
    </source>
</evidence>
<evidence type="ECO:0000256" key="1">
    <source>
        <dbReference type="ARBA" id="ARBA00005568"/>
    </source>
</evidence>
<name>A0AAU7CG89_9BACT</name>
<dbReference type="EMBL" id="CP155447">
    <property type="protein sequence ID" value="XBH03947.1"/>
    <property type="molecule type" value="Genomic_DNA"/>
</dbReference>
<protein>
    <submittedName>
        <fullName evidence="5">Aldolase/citrate lyase family protein</fullName>
    </submittedName>
</protein>
<gene>
    <name evidence="5" type="ORF">V5E97_37460</name>
</gene>
<organism evidence="5">
    <name type="scientific">Singulisphaera sp. Ch08</name>
    <dbReference type="NCBI Taxonomy" id="3120278"/>
    <lineage>
        <taxon>Bacteria</taxon>
        <taxon>Pseudomonadati</taxon>
        <taxon>Planctomycetota</taxon>
        <taxon>Planctomycetia</taxon>
        <taxon>Isosphaerales</taxon>
        <taxon>Isosphaeraceae</taxon>
        <taxon>Singulisphaera</taxon>
    </lineage>
</organism>
<dbReference type="AlphaFoldDB" id="A0AAU7CG89"/>
<comment type="similarity">
    <text evidence="1">Belongs to the HpcH/HpaI aldolase family.</text>
</comment>
<dbReference type="RefSeq" id="WP_406696691.1">
    <property type="nucleotide sequence ID" value="NZ_CP155447.1"/>
</dbReference>
<evidence type="ECO:0000313" key="5">
    <source>
        <dbReference type="EMBL" id="XBH03947.1"/>
    </source>
</evidence>
<feature type="domain" description="HpcH/HpaI aldolase/citrate lyase" evidence="4">
    <location>
        <begin position="16"/>
        <end position="243"/>
    </location>
</feature>
<proteinExistence type="inferred from homology"/>
<dbReference type="GO" id="GO:0016832">
    <property type="term" value="F:aldehyde-lyase activity"/>
    <property type="evidence" value="ECO:0007669"/>
    <property type="project" value="TreeGrafter"/>
</dbReference>
<dbReference type="PANTHER" id="PTHR30502:SF0">
    <property type="entry name" value="PHOSPHOENOLPYRUVATE CARBOXYLASE FAMILY PROTEIN"/>
    <property type="match status" value="1"/>
</dbReference>
<dbReference type="InterPro" id="IPR005000">
    <property type="entry name" value="Aldolase/citrate-lyase_domain"/>
</dbReference>
<dbReference type="SUPFAM" id="SSF51621">
    <property type="entry name" value="Phosphoenolpyruvate/pyruvate domain"/>
    <property type="match status" value="1"/>
</dbReference>